<name>A0AAD6UVZ2_9AGAR</name>
<feature type="region of interest" description="Disordered" evidence="1">
    <location>
        <begin position="110"/>
        <end position="153"/>
    </location>
</feature>
<keyword evidence="3" id="KW-1185">Reference proteome</keyword>
<evidence type="ECO:0000313" key="2">
    <source>
        <dbReference type="EMBL" id="KAJ7195699.1"/>
    </source>
</evidence>
<sequence length="434" mass="46427">MYSPGRSTSHWGFVTIVDSHNITLLSPNHHRVCDQCPERSTVSTSPVNCFLPSPELLSYRAATTTHAYFTATRDTPLTTSIFYTSRPQFSLAPTLLICFSCTRSSRTQDPPFLLNSGTPRTSSVEPTAREGSSIGPSLGRQPASGLPTTCSPPSLPLRASMTSTLTALSVALPPISSPCTSLHVALHHDSALDPTAPIACLTVPALPSSRTSFLRVALRLEQAPTSPFSPPTLSLSHPQACTHYAAAAASTPIAAPRHRSHRVSSRDNACQPGNTHALSFRFCPRTHTLLRRQLAKLDSGRLVLPNGSPLPMTRHAGGVAGHLISQSNATLRVPEHPTTTVPSIRVLPRSTHSKARTELRLSPPLQPTHDSSSPHAAPLPNSAPSSNALRGIVILIELTLRAYSLLATHAPFANFTKCFSTCSSIAPCANRFTR</sequence>
<dbReference type="EMBL" id="JARJCW010000089">
    <property type="protein sequence ID" value="KAJ7195699.1"/>
    <property type="molecule type" value="Genomic_DNA"/>
</dbReference>
<evidence type="ECO:0000256" key="1">
    <source>
        <dbReference type="SAM" id="MobiDB-lite"/>
    </source>
</evidence>
<feature type="compositionally biased region" description="Polar residues" evidence="1">
    <location>
        <begin position="115"/>
        <end position="125"/>
    </location>
</feature>
<reference evidence="2" key="1">
    <citation type="submission" date="2023-03" db="EMBL/GenBank/DDBJ databases">
        <title>Massive genome expansion in bonnet fungi (Mycena s.s.) driven by repeated elements and novel gene families across ecological guilds.</title>
        <authorList>
            <consortium name="Lawrence Berkeley National Laboratory"/>
            <person name="Harder C.B."/>
            <person name="Miyauchi S."/>
            <person name="Viragh M."/>
            <person name="Kuo A."/>
            <person name="Thoen E."/>
            <person name="Andreopoulos B."/>
            <person name="Lu D."/>
            <person name="Skrede I."/>
            <person name="Drula E."/>
            <person name="Henrissat B."/>
            <person name="Morin E."/>
            <person name="Kohler A."/>
            <person name="Barry K."/>
            <person name="LaButti K."/>
            <person name="Morin E."/>
            <person name="Salamov A."/>
            <person name="Lipzen A."/>
            <person name="Mereny Z."/>
            <person name="Hegedus B."/>
            <person name="Baldrian P."/>
            <person name="Stursova M."/>
            <person name="Weitz H."/>
            <person name="Taylor A."/>
            <person name="Grigoriev I.V."/>
            <person name="Nagy L.G."/>
            <person name="Martin F."/>
            <person name="Kauserud H."/>
        </authorList>
    </citation>
    <scope>NUCLEOTIDE SEQUENCE</scope>
    <source>
        <strain evidence="2">9144</strain>
    </source>
</reference>
<dbReference type="AlphaFoldDB" id="A0AAD6UVZ2"/>
<protein>
    <submittedName>
        <fullName evidence="2">Uncharacterized protein</fullName>
    </submittedName>
</protein>
<comment type="caution">
    <text evidence="2">The sequence shown here is derived from an EMBL/GenBank/DDBJ whole genome shotgun (WGS) entry which is preliminary data.</text>
</comment>
<evidence type="ECO:0000313" key="3">
    <source>
        <dbReference type="Proteomes" id="UP001219525"/>
    </source>
</evidence>
<feature type="region of interest" description="Disordered" evidence="1">
    <location>
        <begin position="334"/>
        <end position="382"/>
    </location>
</feature>
<accession>A0AAD6UVZ2</accession>
<proteinExistence type="predicted"/>
<dbReference type="Proteomes" id="UP001219525">
    <property type="component" value="Unassembled WGS sequence"/>
</dbReference>
<gene>
    <name evidence="2" type="ORF">GGX14DRAFT_575488</name>
</gene>
<organism evidence="2 3">
    <name type="scientific">Mycena pura</name>
    <dbReference type="NCBI Taxonomy" id="153505"/>
    <lineage>
        <taxon>Eukaryota</taxon>
        <taxon>Fungi</taxon>
        <taxon>Dikarya</taxon>
        <taxon>Basidiomycota</taxon>
        <taxon>Agaricomycotina</taxon>
        <taxon>Agaricomycetes</taxon>
        <taxon>Agaricomycetidae</taxon>
        <taxon>Agaricales</taxon>
        <taxon>Marasmiineae</taxon>
        <taxon>Mycenaceae</taxon>
        <taxon>Mycena</taxon>
    </lineage>
</organism>